<sequence>MANAHKKSNWLRKIKINEVWCTEENEIQESVAKAFQSLLSKPSDWHLSLAGLDFDRLGNEDAAKLEVAFSEEEVFLALCEQNGDKVPRLDEFTIAFWQFNKDFVKEECIGFFQRIP</sequence>
<name>A0A438C3G7_VITVI</name>
<evidence type="ECO:0000313" key="2">
    <source>
        <dbReference type="Proteomes" id="UP000288805"/>
    </source>
</evidence>
<dbReference type="AlphaFoldDB" id="A0A438C3G7"/>
<evidence type="ECO:0000313" key="1">
    <source>
        <dbReference type="EMBL" id="RVW17785.1"/>
    </source>
</evidence>
<comment type="caution">
    <text evidence="1">The sequence shown here is derived from an EMBL/GenBank/DDBJ whole genome shotgun (WGS) entry which is preliminary data.</text>
</comment>
<organism evidence="1 2">
    <name type="scientific">Vitis vinifera</name>
    <name type="common">Grape</name>
    <dbReference type="NCBI Taxonomy" id="29760"/>
    <lineage>
        <taxon>Eukaryota</taxon>
        <taxon>Viridiplantae</taxon>
        <taxon>Streptophyta</taxon>
        <taxon>Embryophyta</taxon>
        <taxon>Tracheophyta</taxon>
        <taxon>Spermatophyta</taxon>
        <taxon>Magnoliopsida</taxon>
        <taxon>eudicotyledons</taxon>
        <taxon>Gunneridae</taxon>
        <taxon>Pentapetalae</taxon>
        <taxon>rosids</taxon>
        <taxon>Vitales</taxon>
        <taxon>Vitaceae</taxon>
        <taxon>Viteae</taxon>
        <taxon>Vitis</taxon>
    </lineage>
</organism>
<reference evidence="1 2" key="1">
    <citation type="journal article" date="2018" name="PLoS Genet.">
        <title>Population sequencing reveals clonal diversity and ancestral inbreeding in the grapevine cultivar Chardonnay.</title>
        <authorList>
            <person name="Roach M.J."/>
            <person name="Johnson D.L."/>
            <person name="Bohlmann J."/>
            <person name="van Vuuren H.J."/>
            <person name="Jones S.J."/>
            <person name="Pretorius I.S."/>
            <person name="Schmidt S.A."/>
            <person name="Borneman A.R."/>
        </authorList>
    </citation>
    <scope>NUCLEOTIDE SEQUENCE [LARGE SCALE GENOMIC DNA]</scope>
    <source>
        <strain evidence="2">cv. Chardonnay</strain>
        <tissue evidence="1">Leaf</tissue>
    </source>
</reference>
<dbReference type="Proteomes" id="UP000288805">
    <property type="component" value="Unassembled WGS sequence"/>
</dbReference>
<dbReference type="EMBL" id="QGNW01002574">
    <property type="protein sequence ID" value="RVW17785.1"/>
    <property type="molecule type" value="Genomic_DNA"/>
</dbReference>
<accession>A0A438C3G7</accession>
<proteinExistence type="predicted"/>
<protein>
    <submittedName>
        <fullName evidence="1">Uncharacterized protein</fullName>
    </submittedName>
</protein>
<gene>
    <name evidence="1" type="ORF">CK203_071733</name>
</gene>